<sequence>MSKRFLDRPFLRGVAIGWSVLVFGFVTAMVWASELMTVAETPTTARSPAGEFISWREHRIDDEGINGGVPIRGGDGIAVGDIDGDGLEDLITAHEDSNHIRIAFSNGSPNEWMLRTIAEGKSAGAVEDVALIDLNDDGYLDVVAACEDAHLLYLQNPGEAARTGIWQTLIPEFSKGRGSWLRIFTTDIDGDGRAELTAANKGTADVVRLDAGDADNGATSLIRVAGNPLESSSWSETVLYQVGVPNTALPVDIDGDGDMDVIAAKRVRQQIVIIENQEVGEQGVLRTDAKSVQILPGFDAPTGWRGLSNAFHADTADINNDGRLDLLVNVLELADDPSFRHAGLGWLEQGESLDDPWVFRRIGSTLPDWLIGIHVTDIDGDGDHDVVTGGYSGINIIEGAYSGASRDFDDPSVTPASSVGRISWFENPGRVDATWKRHDVSRRVRGMFDMYVSRDLDGDGDIDLISTRGNSGEFDGVFWLEQIRSKKAAPSFIPARKSESRPLPLPPENWLEIYDRRTTYIAPNKMGDKP</sequence>
<dbReference type="InterPro" id="IPR013517">
    <property type="entry name" value="FG-GAP"/>
</dbReference>
<name>A0ABY6Q7K0_9GAMM</name>
<reference evidence="3 4" key="1">
    <citation type="submission" date="2019-02" db="EMBL/GenBank/DDBJ databases">
        <title>Halieaceae_genomes.</title>
        <authorList>
            <person name="Li S.-H."/>
        </authorList>
    </citation>
    <scope>NUCLEOTIDE SEQUENCE [LARGE SCALE GENOMIC DNA]</scope>
    <source>
        <strain evidence="3 4">JH123</strain>
    </source>
</reference>
<dbReference type="Gene3D" id="2.130.10.130">
    <property type="entry name" value="Integrin alpha, N-terminal"/>
    <property type="match status" value="1"/>
</dbReference>
<dbReference type="PANTHER" id="PTHR45460:SF2">
    <property type="entry name" value="ALPHA 1,3 GLUCANASE, GH71 FAMILY (EUROFUNG)"/>
    <property type="match status" value="1"/>
</dbReference>
<dbReference type="InterPro" id="IPR028994">
    <property type="entry name" value="Integrin_alpha_N"/>
</dbReference>
<keyword evidence="2" id="KW-0812">Transmembrane</keyword>
<dbReference type="RefSeq" id="WP_279241750.1">
    <property type="nucleotide sequence ID" value="NZ_CP036501.1"/>
</dbReference>
<evidence type="ECO:0000313" key="3">
    <source>
        <dbReference type="EMBL" id="UZP75267.1"/>
    </source>
</evidence>
<evidence type="ECO:0000256" key="1">
    <source>
        <dbReference type="ARBA" id="ARBA00022729"/>
    </source>
</evidence>
<organism evidence="3 4">
    <name type="scientific">Candidatus Paraluminiphilus aquimaris</name>
    <dbReference type="NCBI Taxonomy" id="2518994"/>
    <lineage>
        <taxon>Bacteria</taxon>
        <taxon>Pseudomonadati</taxon>
        <taxon>Pseudomonadota</taxon>
        <taxon>Gammaproteobacteria</taxon>
        <taxon>Cellvibrionales</taxon>
        <taxon>Halieaceae</taxon>
        <taxon>Candidatus Paraluminiphilus</taxon>
    </lineage>
</organism>
<dbReference type="EMBL" id="CP036501">
    <property type="protein sequence ID" value="UZP75267.1"/>
    <property type="molecule type" value="Genomic_DNA"/>
</dbReference>
<dbReference type="Pfam" id="PF13517">
    <property type="entry name" value="FG-GAP_3"/>
    <property type="match status" value="2"/>
</dbReference>
<evidence type="ECO:0000313" key="4">
    <source>
        <dbReference type="Proteomes" id="UP001317963"/>
    </source>
</evidence>
<keyword evidence="4" id="KW-1185">Reference proteome</keyword>
<dbReference type="SUPFAM" id="SSF69318">
    <property type="entry name" value="Integrin alpha N-terminal domain"/>
    <property type="match status" value="1"/>
</dbReference>
<evidence type="ECO:0000256" key="2">
    <source>
        <dbReference type="SAM" id="Phobius"/>
    </source>
</evidence>
<keyword evidence="2" id="KW-0472">Membrane</keyword>
<feature type="transmembrane region" description="Helical" evidence="2">
    <location>
        <begin position="12"/>
        <end position="32"/>
    </location>
</feature>
<keyword evidence="2" id="KW-1133">Transmembrane helix</keyword>
<proteinExistence type="predicted"/>
<dbReference type="PANTHER" id="PTHR45460">
    <property type="entry name" value="SIMILAR TO CYSTEINE PROTEINASE"/>
    <property type="match status" value="1"/>
</dbReference>
<protein>
    <submittedName>
        <fullName evidence="3">VCBS repeat-containing protein</fullName>
    </submittedName>
</protein>
<keyword evidence="1" id="KW-0732">Signal</keyword>
<gene>
    <name evidence="3" type="ORF">E0F26_11215</name>
</gene>
<accession>A0ABY6Q7K0</accession>
<dbReference type="Proteomes" id="UP001317963">
    <property type="component" value="Chromosome"/>
</dbReference>